<evidence type="ECO:0000313" key="3">
    <source>
        <dbReference type="WBParaSite" id="PDA_v2.g13463.t1"/>
    </source>
</evidence>
<reference evidence="3" key="1">
    <citation type="submission" date="2022-11" db="UniProtKB">
        <authorList>
            <consortium name="WormBaseParasite"/>
        </authorList>
    </citation>
    <scope>IDENTIFICATION</scope>
</reference>
<feature type="transmembrane region" description="Helical" evidence="1">
    <location>
        <begin position="20"/>
        <end position="38"/>
    </location>
</feature>
<keyword evidence="1" id="KW-1133">Transmembrane helix</keyword>
<dbReference type="AlphaFoldDB" id="A0A914P6A3"/>
<sequence length="81" mass="8685">MPIFGSFFDLTINFKLLPRIIPGFLGYGAVYAAVGAIVDANLPTSITIGAATPTVDYLSNAKLIKIDEKDVLEGKQIQGRD</sequence>
<keyword evidence="1" id="KW-0812">Transmembrane</keyword>
<dbReference type="WBParaSite" id="PDA_v2.g13463.t1">
    <property type="protein sequence ID" value="PDA_v2.g13463.t1"/>
    <property type="gene ID" value="PDA_v2.g13463"/>
</dbReference>
<organism evidence="2 3">
    <name type="scientific">Panagrolaimus davidi</name>
    <dbReference type="NCBI Taxonomy" id="227884"/>
    <lineage>
        <taxon>Eukaryota</taxon>
        <taxon>Metazoa</taxon>
        <taxon>Ecdysozoa</taxon>
        <taxon>Nematoda</taxon>
        <taxon>Chromadorea</taxon>
        <taxon>Rhabditida</taxon>
        <taxon>Tylenchina</taxon>
        <taxon>Panagrolaimomorpha</taxon>
        <taxon>Panagrolaimoidea</taxon>
        <taxon>Panagrolaimidae</taxon>
        <taxon>Panagrolaimus</taxon>
    </lineage>
</organism>
<keyword evidence="1" id="KW-0472">Membrane</keyword>
<accession>A0A914P6A3</accession>
<evidence type="ECO:0000313" key="2">
    <source>
        <dbReference type="Proteomes" id="UP000887578"/>
    </source>
</evidence>
<dbReference type="Proteomes" id="UP000887578">
    <property type="component" value="Unplaced"/>
</dbReference>
<keyword evidence="2" id="KW-1185">Reference proteome</keyword>
<protein>
    <submittedName>
        <fullName evidence="3">Uncharacterized protein</fullName>
    </submittedName>
</protein>
<proteinExistence type="predicted"/>
<name>A0A914P6A3_9BILA</name>
<evidence type="ECO:0000256" key="1">
    <source>
        <dbReference type="SAM" id="Phobius"/>
    </source>
</evidence>